<evidence type="ECO:0000313" key="2">
    <source>
        <dbReference type="EMBL" id="GAB55968.1"/>
    </source>
</evidence>
<evidence type="ECO:0000313" key="3">
    <source>
        <dbReference type="Proteomes" id="UP000053586"/>
    </source>
</evidence>
<proteinExistence type="predicted"/>
<evidence type="ECO:0000256" key="1">
    <source>
        <dbReference type="SAM" id="MobiDB-lite"/>
    </source>
</evidence>
<accession>H5TCE1</accession>
<sequence length="40" mass="4770">MQQLNMMQVNLNARLYKRKQHNAFDNHNRGGRAPSLLQYI</sequence>
<reference evidence="2 3" key="2">
    <citation type="journal article" date="2017" name="Antonie Van Leeuwenhoek">
        <title>Rhizobium rhizosphaerae sp. nov., a novel species isolated from rice rhizosphere.</title>
        <authorList>
            <person name="Zhao J.J."/>
            <person name="Zhang J."/>
            <person name="Zhang R.J."/>
            <person name="Zhang C.W."/>
            <person name="Yin H.Q."/>
            <person name="Zhang X.X."/>
        </authorList>
    </citation>
    <scope>NUCLEOTIDE SEQUENCE [LARGE SCALE GENOMIC DNA]</scope>
    <source>
        <strain evidence="2 3">ACAM 611</strain>
    </source>
</reference>
<name>H5TCE1_9ALTE</name>
<evidence type="ECO:0008006" key="4">
    <source>
        <dbReference type="Google" id="ProtNLM"/>
    </source>
</evidence>
<keyword evidence="3" id="KW-1185">Reference proteome</keyword>
<dbReference type="Proteomes" id="UP000053586">
    <property type="component" value="Unassembled WGS sequence"/>
</dbReference>
<dbReference type="AlphaFoldDB" id="H5TCE1"/>
<feature type="region of interest" description="Disordered" evidence="1">
    <location>
        <begin position="21"/>
        <end position="40"/>
    </location>
</feature>
<dbReference type="EMBL" id="BAET01000019">
    <property type="protein sequence ID" value="GAB55968.1"/>
    <property type="molecule type" value="Genomic_DNA"/>
</dbReference>
<comment type="caution">
    <text evidence="2">The sequence shown here is derived from an EMBL/GenBank/DDBJ whole genome shotgun (WGS) entry which is preliminary data.</text>
</comment>
<protein>
    <recommendedName>
        <fullName evidence="4">Transposase</fullName>
    </recommendedName>
</protein>
<gene>
    <name evidence="2" type="ORF">GPUN_1852</name>
</gene>
<organism evidence="2 3">
    <name type="scientific">Glaciecola punicea ACAM 611</name>
    <dbReference type="NCBI Taxonomy" id="1121923"/>
    <lineage>
        <taxon>Bacteria</taxon>
        <taxon>Pseudomonadati</taxon>
        <taxon>Pseudomonadota</taxon>
        <taxon>Gammaproteobacteria</taxon>
        <taxon>Alteromonadales</taxon>
        <taxon>Alteromonadaceae</taxon>
        <taxon>Glaciecola</taxon>
    </lineage>
</organism>
<reference evidence="2 3" key="1">
    <citation type="journal article" date="2012" name="J. Bacteriol.">
        <title>Genome sequence of proteorhodopsin-containing sea ice bacterium Glaciecola punicea ACAM 611T.</title>
        <authorList>
            <person name="Qin Q.-L."/>
            <person name="Xie B.-B."/>
            <person name="Shu Y.-L."/>
            <person name="Rong J.-C."/>
            <person name="Zhao D.-L."/>
            <person name="Zhang X.-Y."/>
            <person name="Chen X.-L."/>
            <person name="Zhou B.-C."/>
            <person name="Zhanga Y.-Z."/>
        </authorList>
    </citation>
    <scope>NUCLEOTIDE SEQUENCE [LARGE SCALE GENOMIC DNA]</scope>
    <source>
        <strain evidence="2 3">ACAM 611</strain>
    </source>
</reference>